<dbReference type="GO" id="GO:0008758">
    <property type="term" value="F:UDP-2,3-diacylglucosamine hydrolase activity"/>
    <property type="evidence" value="ECO:0007669"/>
    <property type="project" value="TreeGrafter"/>
</dbReference>
<keyword evidence="4" id="KW-0472">Membrane</keyword>
<dbReference type="GO" id="GO:0016874">
    <property type="term" value="F:ligase activity"/>
    <property type="evidence" value="ECO:0007669"/>
    <property type="project" value="UniProtKB-KW"/>
</dbReference>
<name>A0A1U9NHN6_9BACT</name>
<dbReference type="Pfam" id="PF00149">
    <property type="entry name" value="Metallophos"/>
    <property type="match status" value="1"/>
</dbReference>
<dbReference type="CDD" id="cd07398">
    <property type="entry name" value="MPP_YbbF-LpxH"/>
    <property type="match status" value="1"/>
</dbReference>
<dbReference type="RefSeq" id="WP_146659410.1">
    <property type="nucleotide sequence ID" value="NZ_CP019791.1"/>
</dbReference>
<sequence>MITQKQIKQNGPLFIISDLHLGSGGARDEFASSNKRKLLAEFLDMVESEAGQVVILGDLVDLWRFNLRSVVRTHRELFDRLYEMNAIYVVGNHDRGLRSLKAQTVHPLLGNVTGPVKIIHGKRDLVLMHGHEVDAMNKFIRPGFGKMLGISAYPIERWTGGQVFTSEVIADKILELQSWFLTAILNMGRQMNSFINPHDSLKHLSRDEVFASLRKRRDHKFVRMHEHRKADQEDTMLVSAHTHRAGRFSDWYFNSGSWTGIKQNFLRILPDGLVDIADWTTSGIRPLENQFLSCA</sequence>
<dbReference type="GO" id="GO:0046872">
    <property type="term" value="F:metal ion binding"/>
    <property type="evidence" value="ECO:0007669"/>
    <property type="project" value="UniProtKB-KW"/>
</dbReference>
<keyword evidence="8" id="KW-1185">Reference proteome</keyword>
<dbReference type="SUPFAM" id="SSF56300">
    <property type="entry name" value="Metallo-dependent phosphatases"/>
    <property type="match status" value="1"/>
</dbReference>
<keyword evidence="5" id="KW-0464">Manganese</keyword>
<dbReference type="PANTHER" id="PTHR34990">
    <property type="entry name" value="UDP-2,3-DIACYLGLUCOSAMINE HYDROLASE-RELATED"/>
    <property type="match status" value="1"/>
</dbReference>
<dbReference type="OrthoDB" id="9773199at2"/>
<keyword evidence="2" id="KW-0997">Cell inner membrane</keyword>
<evidence type="ECO:0000256" key="2">
    <source>
        <dbReference type="ARBA" id="ARBA00022519"/>
    </source>
</evidence>
<reference evidence="8" key="1">
    <citation type="submission" date="2017-02" db="EMBL/GenBank/DDBJ databases">
        <title>Comparative genomics and description of representatives of a novel lineage of planctomycetes thriving in anoxic sediments.</title>
        <authorList>
            <person name="Spring S."/>
            <person name="Bunk B."/>
            <person name="Sproer C."/>
        </authorList>
    </citation>
    <scope>NUCLEOTIDE SEQUENCE [LARGE SCALE GENOMIC DNA]</scope>
    <source>
        <strain evidence="8">ST-NAGAB-D1</strain>
    </source>
</reference>
<dbReference type="PANTHER" id="PTHR34990:SF2">
    <property type="entry name" value="BLL8164 PROTEIN"/>
    <property type="match status" value="1"/>
</dbReference>
<proteinExistence type="predicted"/>
<dbReference type="InterPro" id="IPR004843">
    <property type="entry name" value="Calcineurin-like_PHP"/>
</dbReference>
<keyword evidence="3" id="KW-0479">Metal-binding</keyword>
<evidence type="ECO:0000256" key="1">
    <source>
        <dbReference type="ARBA" id="ARBA00022475"/>
    </source>
</evidence>
<feature type="domain" description="Calcineurin-like phosphoesterase" evidence="6">
    <location>
        <begin position="13"/>
        <end position="137"/>
    </location>
</feature>
<dbReference type="EMBL" id="CP019791">
    <property type="protein sequence ID" value="AQT67287.1"/>
    <property type="molecule type" value="Genomic_DNA"/>
</dbReference>
<gene>
    <name evidence="7" type="ORF">STSP2_00430</name>
</gene>
<dbReference type="GO" id="GO:0009245">
    <property type="term" value="P:lipid A biosynthetic process"/>
    <property type="evidence" value="ECO:0007669"/>
    <property type="project" value="TreeGrafter"/>
</dbReference>
<protein>
    <submittedName>
        <fullName evidence="7">Metallophosphoesterase, DNA ligase-associated</fullName>
    </submittedName>
</protein>
<evidence type="ECO:0000259" key="6">
    <source>
        <dbReference type="Pfam" id="PF00149"/>
    </source>
</evidence>
<dbReference type="STRING" id="1936003.STSP2_00430"/>
<evidence type="ECO:0000313" key="7">
    <source>
        <dbReference type="EMBL" id="AQT67287.1"/>
    </source>
</evidence>
<keyword evidence="1" id="KW-1003">Cell membrane</keyword>
<evidence type="ECO:0000313" key="8">
    <source>
        <dbReference type="Proteomes" id="UP000189674"/>
    </source>
</evidence>
<evidence type="ECO:0000256" key="5">
    <source>
        <dbReference type="ARBA" id="ARBA00023211"/>
    </source>
</evidence>
<dbReference type="Proteomes" id="UP000189674">
    <property type="component" value="Chromosome"/>
</dbReference>
<dbReference type="Gene3D" id="3.60.21.10">
    <property type="match status" value="1"/>
</dbReference>
<evidence type="ECO:0000256" key="4">
    <source>
        <dbReference type="ARBA" id="ARBA00023136"/>
    </source>
</evidence>
<evidence type="ECO:0000256" key="3">
    <source>
        <dbReference type="ARBA" id="ARBA00022723"/>
    </source>
</evidence>
<organism evidence="7 8">
    <name type="scientific">Anaerohalosphaera lusitana</name>
    <dbReference type="NCBI Taxonomy" id="1936003"/>
    <lineage>
        <taxon>Bacteria</taxon>
        <taxon>Pseudomonadati</taxon>
        <taxon>Planctomycetota</taxon>
        <taxon>Phycisphaerae</taxon>
        <taxon>Sedimentisphaerales</taxon>
        <taxon>Anaerohalosphaeraceae</taxon>
        <taxon>Anaerohalosphaera</taxon>
    </lineage>
</organism>
<keyword evidence="7" id="KW-0436">Ligase</keyword>
<dbReference type="AlphaFoldDB" id="A0A1U9NHN6"/>
<dbReference type="KEGG" id="alus:STSP2_00430"/>
<dbReference type="GO" id="GO:0016020">
    <property type="term" value="C:membrane"/>
    <property type="evidence" value="ECO:0007669"/>
    <property type="project" value="GOC"/>
</dbReference>
<accession>A0A1U9NHN6</accession>
<dbReference type="InterPro" id="IPR029052">
    <property type="entry name" value="Metallo-depent_PP-like"/>
</dbReference>
<dbReference type="InterPro" id="IPR043461">
    <property type="entry name" value="LpxH-like"/>
</dbReference>